<evidence type="ECO:0000256" key="4">
    <source>
        <dbReference type="ARBA" id="ARBA00022679"/>
    </source>
</evidence>
<evidence type="ECO:0000256" key="1">
    <source>
        <dbReference type="ARBA" id="ARBA00012513"/>
    </source>
</evidence>
<dbReference type="SMART" id="SM00220">
    <property type="entry name" value="S_TKc"/>
    <property type="match status" value="1"/>
</dbReference>
<feature type="compositionally biased region" description="Low complexity" evidence="11">
    <location>
        <begin position="537"/>
        <end position="567"/>
    </location>
</feature>
<dbReference type="Proteomes" id="UP000218209">
    <property type="component" value="Unassembled WGS sequence"/>
</dbReference>
<dbReference type="GO" id="GO:0005524">
    <property type="term" value="F:ATP binding"/>
    <property type="evidence" value="ECO:0007669"/>
    <property type="project" value="UniProtKB-UniRule"/>
</dbReference>
<evidence type="ECO:0000256" key="9">
    <source>
        <dbReference type="ARBA" id="ARBA00048679"/>
    </source>
</evidence>
<dbReference type="InterPro" id="IPR008271">
    <property type="entry name" value="Ser/Thr_kinase_AS"/>
</dbReference>
<evidence type="ECO:0000256" key="11">
    <source>
        <dbReference type="SAM" id="MobiDB-lite"/>
    </source>
</evidence>
<evidence type="ECO:0000313" key="13">
    <source>
        <dbReference type="EMBL" id="OSX77427.1"/>
    </source>
</evidence>
<feature type="compositionally biased region" description="Pro residues" evidence="11">
    <location>
        <begin position="692"/>
        <end position="701"/>
    </location>
</feature>
<dbReference type="Pfam" id="PF00069">
    <property type="entry name" value="Pkinase"/>
    <property type="match status" value="1"/>
</dbReference>
<feature type="compositionally biased region" description="Pro residues" evidence="11">
    <location>
        <begin position="568"/>
        <end position="585"/>
    </location>
</feature>
<dbReference type="SUPFAM" id="SSF56112">
    <property type="entry name" value="Protein kinase-like (PK-like)"/>
    <property type="match status" value="1"/>
</dbReference>
<evidence type="ECO:0000256" key="10">
    <source>
        <dbReference type="PROSITE-ProRule" id="PRU10141"/>
    </source>
</evidence>
<dbReference type="InterPro" id="IPR011009">
    <property type="entry name" value="Kinase-like_dom_sf"/>
</dbReference>
<keyword evidence="14" id="KW-1185">Reference proteome</keyword>
<keyword evidence="4" id="KW-0808">Transferase</keyword>
<dbReference type="CDD" id="cd05123">
    <property type="entry name" value="STKc_AGC"/>
    <property type="match status" value="1"/>
</dbReference>
<feature type="compositionally biased region" description="Low complexity" evidence="11">
    <location>
        <begin position="1075"/>
        <end position="1095"/>
    </location>
</feature>
<feature type="compositionally biased region" description="Low complexity" evidence="11">
    <location>
        <begin position="803"/>
        <end position="814"/>
    </location>
</feature>
<dbReference type="Gene3D" id="3.30.200.20">
    <property type="entry name" value="Phosphorylase Kinase, domain 1"/>
    <property type="match status" value="1"/>
</dbReference>
<feature type="domain" description="Protein kinase" evidence="12">
    <location>
        <begin position="152"/>
        <end position="432"/>
    </location>
</feature>
<sequence length="1095" mass="115158">MGSGGGPTRGSHEETLALVRRLPTTSAGWVHSRPVAAVPGMRRAFKRTWAEVRGSTLLLYAVPPYSTAATGDAVAADTPPDAVALIGLKDCRVKMEAVKFRLKTKHPVPTDAGAGALGIGIELQLADKDMTVAWNQAITAAGTTRAIGLSDFEVLKPIGRGASGRVFLVREKNGDEDLALKVIEKESVYENDDAFRHALDERMVLELACEHPFILKMRHAFQTSKRLYIVTEFAKGGDLFDFLKKRGKPFTEQIVVRMAGEMLLALQHIHKLGVVYRDLKLENVLLDVNGHIRIADFGLSKMLGKPRKSTEPGVLDDGGGYGQDQDIGMTRTFCGTREMIAPEALSGAAYGLSVDVWAFGILVYETMAGRTPFYSKNRDEVYDRIESAPLRFPRHFSAEAVSLLRGLLDRNPKTRLGMGSDGLDAVKRHAFFRTVDWDGLYNMEPHPDNIDVVGTLGLPDRGKIQAIKKPSANSAAGREIADVLSAEDEAGAARGSKQNLFSRFSAGKNKVSSIAGYSFTSVPKTSDVHLSQVPSGLSSAPASVATSSARSTPRTTLSSAPASSMSQPAPPAHRPTPSPPPPPTAVKPDSLREAMLAAKDARGAAAGGSAPAERLANPSVPGRSPTPPTDAARVTSARSPTPPPTDEGGRPDTDRVRGQDALVRNSSNRPGTGVAAAAAAAAAAEPASGSRPRPPTPPPMRRVPSRRAPLPPKPEDVGGAGSAYAPASPLPVRQEPLPAESAARSGWAQRLAQAEAAPAPSSTAPTGRQWSDVPSSQDDELLRQQELQRRRLEKRAELDSRRAAAAAGAVGGRAPVERPPPPRDAPPPAPTPVGDYYTPSSSSRSAHPHALQSSASVHQPSGYDSRGRQSPGLPSSSSVRQLPSDGGRGMPNIDDIRALAAQLSRDQGGGGRNVAPAYDSRGAAGQGHTSSRSRREPQPHPSAYSGGRGMEARTRSERHTPRVPDGPAVDDGRSRGGLARVTSVGPLSSSSRGTPYVVSPGSGAGRSGGGGGGRGSDRPDVAVRTVPASNGLVRVTSVGPLPRQSPSANALYGRTSSNKHQSVPFGSPADALKKSASSRTAATPAPGSTSQRRHW</sequence>
<feature type="compositionally biased region" description="Low complexity" evidence="11">
    <location>
        <begin position="748"/>
        <end position="766"/>
    </location>
</feature>
<dbReference type="EC" id="2.7.11.1" evidence="1"/>
<dbReference type="InterPro" id="IPR017441">
    <property type="entry name" value="Protein_kinase_ATP_BS"/>
</dbReference>
<dbReference type="GO" id="GO:0004674">
    <property type="term" value="F:protein serine/threonine kinase activity"/>
    <property type="evidence" value="ECO:0007669"/>
    <property type="project" value="UniProtKB-KW"/>
</dbReference>
<evidence type="ECO:0000256" key="3">
    <source>
        <dbReference type="ARBA" id="ARBA00022553"/>
    </source>
</evidence>
<keyword evidence="6" id="KW-0418">Kinase</keyword>
<proteinExistence type="predicted"/>
<comment type="catalytic activity">
    <reaction evidence="9">
        <text>L-seryl-[protein] + ATP = O-phospho-L-seryl-[protein] + ADP + H(+)</text>
        <dbReference type="Rhea" id="RHEA:17989"/>
        <dbReference type="Rhea" id="RHEA-COMP:9863"/>
        <dbReference type="Rhea" id="RHEA-COMP:11604"/>
        <dbReference type="ChEBI" id="CHEBI:15378"/>
        <dbReference type="ChEBI" id="CHEBI:29999"/>
        <dbReference type="ChEBI" id="CHEBI:30616"/>
        <dbReference type="ChEBI" id="CHEBI:83421"/>
        <dbReference type="ChEBI" id="CHEBI:456216"/>
        <dbReference type="EC" id="2.7.11.1"/>
    </reaction>
</comment>
<dbReference type="PROSITE" id="PS00108">
    <property type="entry name" value="PROTEIN_KINASE_ST"/>
    <property type="match status" value="1"/>
</dbReference>
<keyword evidence="2" id="KW-0723">Serine/threonine-protein kinase</keyword>
<organism evidence="13 14">
    <name type="scientific">Porphyra umbilicalis</name>
    <name type="common">Purple laver</name>
    <name type="synonym">Red alga</name>
    <dbReference type="NCBI Taxonomy" id="2786"/>
    <lineage>
        <taxon>Eukaryota</taxon>
        <taxon>Rhodophyta</taxon>
        <taxon>Bangiophyceae</taxon>
        <taxon>Bangiales</taxon>
        <taxon>Bangiaceae</taxon>
        <taxon>Porphyra</taxon>
    </lineage>
</organism>
<protein>
    <recommendedName>
        <fullName evidence="1">non-specific serine/threonine protein kinase</fullName>
        <ecNumber evidence="1">2.7.11.1</ecNumber>
    </recommendedName>
</protein>
<keyword evidence="3" id="KW-0597">Phosphoprotein</keyword>
<dbReference type="FunFam" id="1.10.510.10:FF:000024">
    <property type="entry name" value="Probable serine/threonine-protein kinase cot-1"/>
    <property type="match status" value="1"/>
</dbReference>
<gene>
    <name evidence="13" type="ORF">BU14_0148s0002</name>
</gene>
<dbReference type="PROSITE" id="PS00107">
    <property type="entry name" value="PROTEIN_KINASE_ATP"/>
    <property type="match status" value="1"/>
</dbReference>
<keyword evidence="5 10" id="KW-0547">Nucleotide-binding</keyword>
<accession>A0A1X6P9B9</accession>
<evidence type="ECO:0000256" key="7">
    <source>
        <dbReference type="ARBA" id="ARBA00022840"/>
    </source>
</evidence>
<dbReference type="EMBL" id="KV918838">
    <property type="protein sequence ID" value="OSX77427.1"/>
    <property type="molecule type" value="Genomic_DNA"/>
</dbReference>
<feature type="compositionally biased region" description="Polar residues" evidence="11">
    <location>
        <begin position="872"/>
        <end position="881"/>
    </location>
</feature>
<reference evidence="13 14" key="1">
    <citation type="submission" date="2017-03" db="EMBL/GenBank/DDBJ databases">
        <title>WGS assembly of Porphyra umbilicalis.</title>
        <authorList>
            <person name="Brawley S.H."/>
            <person name="Blouin N.A."/>
            <person name="Ficko-Blean E."/>
            <person name="Wheeler G.L."/>
            <person name="Lohr M."/>
            <person name="Goodson H.V."/>
            <person name="Jenkins J.W."/>
            <person name="Blaby-Haas C.E."/>
            <person name="Helliwell K.E."/>
            <person name="Chan C."/>
            <person name="Marriage T."/>
            <person name="Bhattacharya D."/>
            <person name="Klein A.S."/>
            <person name="Badis Y."/>
            <person name="Brodie J."/>
            <person name="Cao Y."/>
            <person name="Collen J."/>
            <person name="Dittami S.M."/>
            <person name="Gachon C.M."/>
            <person name="Green B.R."/>
            <person name="Karpowicz S."/>
            <person name="Kim J.W."/>
            <person name="Kudahl U."/>
            <person name="Lin S."/>
            <person name="Michel G."/>
            <person name="Mittag M."/>
            <person name="Olson B.J."/>
            <person name="Pangilinan J."/>
            <person name="Peng Y."/>
            <person name="Qiu H."/>
            <person name="Shu S."/>
            <person name="Singer J.T."/>
            <person name="Smith A.G."/>
            <person name="Sprecher B.N."/>
            <person name="Wagner V."/>
            <person name="Wang W."/>
            <person name="Wang Z.-Y."/>
            <person name="Yan J."/>
            <person name="Yarish C."/>
            <person name="Zoeuner-Riek S."/>
            <person name="Zhuang Y."/>
            <person name="Zou Y."/>
            <person name="Lindquist E.A."/>
            <person name="Grimwood J."/>
            <person name="Barry K."/>
            <person name="Rokhsar D.S."/>
            <person name="Schmutz J."/>
            <person name="Stiller J.W."/>
            <person name="Grossman A.R."/>
            <person name="Prochnik S.E."/>
        </authorList>
    </citation>
    <scope>NUCLEOTIDE SEQUENCE [LARGE SCALE GENOMIC DNA]</scope>
    <source>
        <strain evidence="13">4086291</strain>
    </source>
</reference>
<comment type="catalytic activity">
    <reaction evidence="8">
        <text>L-threonyl-[protein] + ATP = O-phospho-L-threonyl-[protein] + ADP + H(+)</text>
        <dbReference type="Rhea" id="RHEA:46608"/>
        <dbReference type="Rhea" id="RHEA-COMP:11060"/>
        <dbReference type="Rhea" id="RHEA-COMP:11605"/>
        <dbReference type="ChEBI" id="CHEBI:15378"/>
        <dbReference type="ChEBI" id="CHEBI:30013"/>
        <dbReference type="ChEBI" id="CHEBI:30616"/>
        <dbReference type="ChEBI" id="CHEBI:61977"/>
        <dbReference type="ChEBI" id="CHEBI:456216"/>
        <dbReference type="EC" id="2.7.11.1"/>
    </reaction>
</comment>
<feature type="compositionally biased region" description="Pro residues" evidence="11">
    <location>
        <begin position="817"/>
        <end position="831"/>
    </location>
</feature>
<name>A0A1X6P9B9_PORUM</name>
<dbReference type="Gene3D" id="1.10.510.10">
    <property type="entry name" value="Transferase(Phosphotransferase) domain 1"/>
    <property type="match status" value="1"/>
</dbReference>
<feature type="compositionally biased region" description="Basic and acidic residues" evidence="11">
    <location>
        <begin position="647"/>
        <end position="658"/>
    </location>
</feature>
<feature type="region of interest" description="Disordered" evidence="11">
    <location>
        <begin position="528"/>
        <end position="1095"/>
    </location>
</feature>
<dbReference type="GO" id="GO:0007010">
    <property type="term" value="P:cytoskeleton organization"/>
    <property type="evidence" value="ECO:0007669"/>
    <property type="project" value="UniProtKB-ARBA"/>
</dbReference>
<feature type="compositionally biased region" description="Basic and acidic residues" evidence="11">
    <location>
        <begin position="780"/>
        <end position="802"/>
    </location>
</feature>
<dbReference type="OrthoDB" id="5295at2759"/>
<feature type="compositionally biased region" description="Low complexity" evidence="11">
    <location>
        <begin position="675"/>
        <end position="691"/>
    </location>
</feature>
<feature type="compositionally biased region" description="Low complexity" evidence="11">
    <location>
        <begin position="594"/>
        <end position="612"/>
    </location>
</feature>
<evidence type="ECO:0000256" key="6">
    <source>
        <dbReference type="ARBA" id="ARBA00022777"/>
    </source>
</evidence>
<feature type="compositionally biased region" description="Polar residues" evidence="11">
    <location>
        <begin position="1044"/>
        <end position="1061"/>
    </location>
</feature>
<dbReference type="InterPro" id="IPR045270">
    <property type="entry name" value="STKc_AGC"/>
</dbReference>
<dbReference type="PANTHER" id="PTHR24351">
    <property type="entry name" value="RIBOSOMAL PROTEIN S6 KINASE"/>
    <property type="match status" value="1"/>
</dbReference>
<dbReference type="PROSITE" id="PS50011">
    <property type="entry name" value="PROTEIN_KINASE_DOM"/>
    <property type="match status" value="1"/>
</dbReference>
<evidence type="ECO:0000256" key="8">
    <source>
        <dbReference type="ARBA" id="ARBA00047899"/>
    </source>
</evidence>
<keyword evidence="7 10" id="KW-0067">ATP-binding</keyword>
<dbReference type="InterPro" id="IPR000719">
    <property type="entry name" value="Prot_kinase_dom"/>
</dbReference>
<feature type="compositionally biased region" description="Basic and acidic residues" evidence="11">
    <location>
        <begin position="950"/>
        <end position="962"/>
    </location>
</feature>
<evidence type="ECO:0000256" key="2">
    <source>
        <dbReference type="ARBA" id="ARBA00022527"/>
    </source>
</evidence>
<evidence type="ECO:0000313" key="14">
    <source>
        <dbReference type="Proteomes" id="UP000218209"/>
    </source>
</evidence>
<feature type="binding site" evidence="10">
    <location>
        <position position="181"/>
    </location>
    <ligand>
        <name>ATP</name>
        <dbReference type="ChEBI" id="CHEBI:30616"/>
    </ligand>
</feature>
<evidence type="ECO:0000256" key="5">
    <source>
        <dbReference type="ARBA" id="ARBA00022741"/>
    </source>
</evidence>
<dbReference type="AlphaFoldDB" id="A0A1X6P9B9"/>
<feature type="compositionally biased region" description="Gly residues" evidence="11">
    <location>
        <begin position="1002"/>
        <end position="1014"/>
    </location>
</feature>
<evidence type="ECO:0000259" key="12">
    <source>
        <dbReference type="PROSITE" id="PS50011"/>
    </source>
</evidence>